<evidence type="ECO:0000313" key="4">
    <source>
        <dbReference type="Proteomes" id="UP000599312"/>
    </source>
</evidence>
<keyword evidence="4" id="KW-1185">Reference proteome</keyword>
<dbReference type="InterPro" id="IPR007076">
    <property type="entry name" value="TfoX_N"/>
</dbReference>
<protein>
    <submittedName>
        <fullName evidence="3">TfoX/Sxy family protein</fullName>
    </submittedName>
</protein>
<organism evidence="3 4">
    <name type="scientific">Microvirga alba</name>
    <dbReference type="NCBI Taxonomy" id="2791025"/>
    <lineage>
        <taxon>Bacteria</taxon>
        <taxon>Pseudomonadati</taxon>
        <taxon>Pseudomonadota</taxon>
        <taxon>Alphaproteobacteria</taxon>
        <taxon>Hyphomicrobiales</taxon>
        <taxon>Methylobacteriaceae</taxon>
        <taxon>Microvirga</taxon>
    </lineage>
</organism>
<proteinExistence type="predicted"/>
<dbReference type="EMBL" id="JADQDO010000001">
    <property type="protein sequence ID" value="MBF9232488.1"/>
    <property type="molecule type" value="Genomic_DNA"/>
</dbReference>
<evidence type="ECO:0000259" key="2">
    <source>
        <dbReference type="Pfam" id="PF04993"/>
    </source>
</evidence>
<feature type="domain" description="TfoX N-terminal" evidence="2">
    <location>
        <begin position="9"/>
        <end position="101"/>
    </location>
</feature>
<dbReference type="PANTHER" id="PTHR36121:SF1">
    <property type="entry name" value="PROTEIN SXY"/>
    <property type="match status" value="1"/>
</dbReference>
<reference evidence="3" key="1">
    <citation type="submission" date="2020-11" db="EMBL/GenBank/DDBJ databases">
        <authorList>
            <person name="Kim M.K."/>
        </authorList>
    </citation>
    <scope>NUCLEOTIDE SEQUENCE</scope>
    <source>
        <strain evidence="3">BT350</strain>
    </source>
</reference>
<dbReference type="SUPFAM" id="SSF159894">
    <property type="entry name" value="YgaC/TfoX-N like"/>
    <property type="match status" value="1"/>
</dbReference>
<dbReference type="InterPro" id="IPR047525">
    <property type="entry name" value="TfoX-like"/>
</dbReference>
<dbReference type="Proteomes" id="UP000599312">
    <property type="component" value="Unassembled WGS sequence"/>
</dbReference>
<dbReference type="Gene3D" id="3.30.1460.30">
    <property type="entry name" value="YgaC/TfoX-N like chaperone"/>
    <property type="match status" value="1"/>
</dbReference>
<evidence type="ECO:0000256" key="1">
    <source>
        <dbReference type="SAM" id="MobiDB-lite"/>
    </source>
</evidence>
<sequence>MDSETIQDVFRAVGLVRIRKMFGGHGVYHGEVMFALESEGELYLKVDGETVDRFRHLGSRPFAYTGRDGRTMTMSYWLMPESALDDPDEAAVLARFALEAAWRAKAAGTKKAAATKKRGKSSPRQKAEQSG</sequence>
<dbReference type="AlphaFoldDB" id="A0A931BQ35"/>
<feature type="region of interest" description="Disordered" evidence="1">
    <location>
        <begin position="108"/>
        <end position="131"/>
    </location>
</feature>
<gene>
    <name evidence="3" type="ORF">I2H38_03745</name>
</gene>
<dbReference type="PANTHER" id="PTHR36121">
    <property type="entry name" value="PROTEIN SXY"/>
    <property type="match status" value="1"/>
</dbReference>
<dbReference type="RefSeq" id="WP_196270440.1">
    <property type="nucleotide sequence ID" value="NZ_JADQDO010000001.1"/>
</dbReference>
<comment type="caution">
    <text evidence="3">The sequence shown here is derived from an EMBL/GenBank/DDBJ whole genome shotgun (WGS) entry which is preliminary data.</text>
</comment>
<dbReference type="Pfam" id="PF04993">
    <property type="entry name" value="TfoX_N"/>
    <property type="match status" value="1"/>
</dbReference>
<evidence type="ECO:0000313" key="3">
    <source>
        <dbReference type="EMBL" id="MBF9232488.1"/>
    </source>
</evidence>
<feature type="compositionally biased region" description="Basic residues" evidence="1">
    <location>
        <begin position="113"/>
        <end position="123"/>
    </location>
</feature>
<name>A0A931BQ35_9HYPH</name>
<accession>A0A931BQ35</accession>